<dbReference type="Proteomes" id="UP001162031">
    <property type="component" value="Unassembled WGS sequence"/>
</dbReference>
<feature type="chain" id="PRO_5043426721" description="RxLR effector candidate protein" evidence="3">
    <location>
        <begin position="22"/>
        <end position="352"/>
    </location>
</feature>
<feature type="region of interest" description="Disordered" evidence="1">
    <location>
        <begin position="44"/>
        <end position="79"/>
    </location>
</feature>
<dbReference type="EMBL" id="CANTFL010001467">
    <property type="protein sequence ID" value="CAI5742375.1"/>
    <property type="molecule type" value="Genomic_DNA"/>
</dbReference>
<sequence length="352" mass="36137">MRVARLVLLTAAATFASTAVADDAWTDPTPLALTLSPAADSLILTRSSPSTPETWSGPVTQGTASNGITQDAKPLPLAAYTPPTTTSLLAARDADFNAAMALDNDDETSERAPTVSDNTGGLAPTVDVTPSPRLPPDHRTAPGPVATTNGTTTTTTLTPPPASLVNKSSLAPVDSLNSRSGGVKAGDAAGGMGTILPAVFGSVACVGVLAVAVAIKKRRGAETGEHQRPPNSDCEYSGADLTPDNRALCVAKAKSPPIARKAVATTGAKDLAASTAVADFVRTHSSTSSSSPFGSTRCKVRVSSPNQSFFANRETNMEFQTTCPLREKGHDATLSIGSVRVMSSRTTHQSQQ</sequence>
<feature type="signal peptide" evidence="3">
    <location>
        <begin position="1"/>
        <end position="21"/>
    </location>
</feature>
<feature type="compositionally biased region" description="Polar residues" evidence="1">
    <location>
        <begin position="44"/>
        <end position="69"/>
    </location>
</feature>
<protein>
    <recommendedName>
        <fullName evidence="6">RxLR effector candidate protein</fullName>
    </recommendedName>
</protein>
<accession>A0AAV0V3A9</accession>
<organism evidence="4 5">
    <name type="scientific">Hyaloperonospora brassicae</name>
    <name type="common">Brassica downy mildew</name>
    <name type="synonym">Peronospora brassicae</name>
    <dbReference type="NCBI Taxonomy" id="162125"/>
    <lineage>
        <taxon>Eukaryota</taxon>
        <taxon>Sar</taxon>
        <taxon>Stramenopiles</taxon>
        <taxon>Oomycota</taxon>
        <taxon>Peronosporomycetes</taxon>
        <taxon>Peronosporales</taxon>
        <taxon>Peronosporaceae</taxon>
        <taxon>Hyaloperonospora</taxon>
    </lineage>
</organism>
<keyword evidence="2" id="KW-1133">Transmembrane helix</keyword>
<evidence type="ECO:0000313" key="4">
    <source>
        <dbReference type="EMBL" id="CAI5742375.1"/>
    </source>
</evidence>
<comment type="caution">
    <text evidence="4">The sequence shown here is derived from an EMBL/GenBank/DDBJ whole genome shotgun (WGS) entry which is preliminary data.</text>
</comment>
<gene>
    <name evidence="4" type="ORF">HBR001_LOCUS8950</name>
</gene>
<feature type="region of interest" description="Disordered" evidence="1">
    <location>
        <begin position="102"/>
        <end position="168"/>
    </location>
</feature>
<feature type="region of interest" description="Disordered" evidence="1">
    <location>
        <begin position="219"/>
        <end position="238"/>
    </location>
</feature>
<reference evidence="4" key="1">
    <citation type="submission" date="2022-12" db="EMBL/GenBank/DDBJ databases">
        <authorList>
            <person name="Webb A."/>
        </authorList>
    </citation>
    <scope>NUCLEOTIDE SEQUENCE</scope>
    <source>
        <strain evidence="4">Hp1</strain>
    </source>
</reference>
<evidence type="ECO:0000256" key="3">
    <source>
        <dbReference type="SAM" id="SignalP"/>
    </source>
</evidence>
<evidence type="ECO:0008006" key="6">
    <source>
        <dbReference type="Google" id="ProtNLM"/>
    </source>
</evidence>
<evidence type="ECO:0000313" key="5">
    <source>
        <dbReference type="Proteomes" id="UP001162031"/>
    </source>
</evidence>
<feature type="compositionally biased region" description="Low complexity" evidence="1">
    <location>
        <begin position="141"/>
        <end position="157"/>
    </location>
</feature>
<evidence type="ECO:0000256" key="2">
    <source>
        <dbReference type="SAM" id="Phobius"/>
    </source>
</evidence>
<keyword evidence="2" id="KW-0472">Membrane</keyword>
<name>A0AAV0V3A9_HYABA</name>
<keyword evidence="5" id="KW-1185">Reference proteome</keyword>
<feature type="transmembrane region" description="Helical" evidence="2">
    <location>
        <begin position="195"/>
        <end position="215"/>
    </location>
</feature>
<proteinExistence type="predicted"/>
<evidence type="ECO:0000256" key="1">
    <source>
        <dbReference type="SAM" id="MobiDB-lite"/>
    </source>
</evidence>
<dbReference type="AlphaFoldDB" id="A0AAV0V3A9"/>
<keyword evidence="2" id="KW-0812">Transmembrane</keyword>
<keyword evidence="3" id="KW-0732">Signal</keyword>